<name>A0ACB0J7U6_TRIPR</name>
<accession>A0ACB0J7U6</accession>
<evidence type="ECO:0000313" key="2">
    <source>
        <dbReference type="Proteomes" id="UP001177021"/>
    </source>
</evidence>
<evidence type="ECO:0000313" key="1">
    <source>
        <dbReference type="EMBL" id="CAJ2640256.1"/>
    </source>
</evidence>
<organism evidence="1 2">
    <name type="scientific">Trifolium pratense</name>
    <name type="common">Red clover</name>
    <dbReference type="NCBI Taxonomy" id="57577"/>
    <lineage>
        <taxon>Eukaryota</taxon>
        <taxon>Viridiplantae</taxon>
        <taxon>Streptophyta</taxon>
        <taxon>Embryophyta</taxon>
        <taxon>Tracheophyta</taxon>
        <taxon>Spermatophyta</taxon>
        <taxon>Magnoliopsida</taxon>
        <taxon>eudicotyledons</taxon>
        <taxon>Gunneridae</taxon>
        <taxon>Pentapetalae</taxon>
        <taxon>rosids</taxon>
        <taxon>fabids</taxon>
        <taxon>Fabales</taxon>
        <taxon>Fabaceae</taxon>
        <taxon>Papilionoideae</taxon>
        <taxon>50 kb inversion clade</taxon>
        <taxon>NPAAA clade</taxon>
        <taxon>Hologalegina</taxon>
        <taxon>IRL clade</taxon>
        <taxon>Trifolieae</taxon>
        <taxon>Trifolium</taxon>
    </lineage>
</organism>
<keyword evidence="2" id="KW-1185">Reference proteome</keyword>
<dbReference type="Proteomes" id="UP001177021">
    <property type="component" value="Unassembled WGS sequence"/>
</dbReference>
<dbReference type="EMBL" id="CASHSV030000024">
    <property type="protein sequence ID" value="CAJ2640256.1"/>
    <property type="molecule type" value="Genomic_DNA"/>
</dbReference>
<reference evidence="1" key="1">
    <citation type="submission" date="2023-10" db="EMBL/GenBank/DDBJ databases">
        <authorList>
            <person name="Rodriguez Cubillos JULIANA M."/>
            <person name="De Vega J."/>
        </authorList>
    </citation>
    <scope>NUCLEOTIDE SEQUENCE</scope>
</reference>
<protein>
    <submittedName>
        <fullName evidence="1">Uncharacterized protein</fullName>
    </submittedName>
</protein>
<gene>
    <name evidence="1" type="ORF">MILVUS5_LOCUS10141</name>
</gene>
<proteinExistence type="predicted"/>
<comment type="caution">
    <text evidence="1">The sequence shown here is derived from an EMBL/GenBank/DDBJ whole genome shotgun (WGS) entry which is preliminary data.</text>
</comment>
<sequence length="243" mass="28394">MKLSLFGKKDLSKQLPSHNQEPNKTCGICFDLKIDSEIFKLTSKIFKRRKCNHLFCIDCICKYLEIKLNDNVYKVMCPSPNCCVTFKPKHLQHILPKHCISRWEYLIFESSISMEQKNYCPYQNCSVLLEKGNAMGGKFVTNSKCPSCHRNFCAQCKVPWHEGMDCQKFQQLKWGDKYDLDIKFLELAKRKKWKRCPNCSMFVNRSRGCNDMVCRKQNTKGNTALIASALLYSSTRRKRNQVD</sequence>